<dbReference type="EMBL" id="CP039291">
    <property type="protein sequence ID" value="QCB93701.1"/>
    <property type="molecule type" value="Genomic_DNA"/>
</dbReference>
<keyword evidence="2" id="KW-1185">Reference proteome</keyword>
<sequence length="239" mass="24824">MPAPAGPPAVRAARAAGLALGALFGPLATLRRGRPLHPRGTVLRGTLRLGDDPDAPGGELRYAGPAVVRLSRSVGLPPGVPDVHGVAVRWEVDGRPQDLLLSGTGTGRLTRFVLAPRLTPWGGTLGSLMPFRTADGPVLLGAAPVAGARGDAGGTDVRVDLVLLSARAGGPWHRVGRLVAEDVDPGADVRFDPVLHVPAPYRTYGWAAALRLPSYAAARRRGPLRPTRADRAPGEYSTG</sequence>
<proteinExistence type="predicted"/>
<dbReference type="AlphaFoldDB" id="A0A4P7SIU6"/>
<dbReference type="InterPro" id="IPR020835">
    <property type="entry name" value="Catalase_sf"/>
</dbReference>
<accession>A0A4P7SIU6</accession>
<dbReference type="Proteomes" id="UP000296469">
    <property type="component" value="Chromosome"/>
</dbReference>
<evidence type="ECO:0008006" key="3">
    <source>
        <dbReference type="Google" id="ProtNLM"/>
    </source>
</evidence>
<protein>
    <recommendedName>
        <fullName evidence="3">Phosphodiesterase</fullName>
    </recommendedName>
</protein>
<dbReference type="GO" id="GO:0020037">
    <property type="term" value="F:heme binding"/>
    <property type="evidence" value="ECO:0007669"/>
    <property type="project" value="InterPro"/>
</dbReference>
<name>A0A4P7SIU6_9CELL</name>
<dbReference type="SUPFAM" id="SSF56634">
    <property type="entry name" value="Heme-dependent catalase-like"/>
    <property type="match status" value="1"/>
</dbReference>
<organism evidence="1 2">
    <name type="scientific">Cellulomonas shaoxiangyii</name>
    <dbReference type="NCBI Taxonomy" id="2566013"/>
    <lineage>
        <taxon>Bacteria</taxon>
        <taxon>Bacillati</taxon>
        <taxon>Actinomycetota</taxon>
        <taxon>Actinomycetes</taxon>
        <taxon>Micrococcales</taxon>
        <taxon>Cellulomonadaceae</taxon>
        <taxon>Cellulomonas</taxon>
    </lineage>
</organism>
<reference evidence="1 2" key="1">
    <citation type="submission" date="2019-04" db="EMBL/GenBank/DDBJ databases">
        <title>Isolation and identification of Cellulomonas shaoxiangyii sp. Nov. isolated from feces of the Tibetan antelopes (Pantholops hodgsonii) in the Qinghai-Tibet plateau of China.</title>
        <authorList>
            <person name="Tian Z."/>
        </authorList>
    </citation>
    <scope>NUCLEOTIDE SEQUENCE [LARGE SCALE GENOMIC DNA]</scope>
    <source>
        <strain evidence="1 2">Z28</strain>
    </source>
</reference>
<dbReference type="OrthoDB" id="3368165at2"/>
<evidence type="ECO:0000313" key="1">
    <source>
        <dbReference type="EMBL" id="QCB93701.1"/>
    </source>
</evidence>
<dbReference type="KEGG" id="celz:E5225_09155"/>
<gene>
    <name evidence="1" type="ORF">E5225_09155</name>
</gene>
<dbReference type="RefSeq" id="WP_135972385.1">
    <property type="nucleotide sequence ID" value="NZ_CP039291.1"/>
</dbReference>
<evidence type="ECO:0000313" key="2">
    <source>
        <dbReference type="Proteomes" id="UP000296469"/>
    </source>
</evidence>